<reference evidence="1" key="1">
    <citation type="submission" date="2022-03" db="EMBL/GenBank/DDBJ databases">
        <authorList>
            <person name="Alioto T."/>
            <person name="Alioto T."/>
            <person name="Gomez Garrido J."/>
        </authorList>
    </citation>
    <scope>NUCLEOTIDE SEQUENCE</scope>
</reference>
<gene>
    <name evidence="1" type="ORF">PECUL_23A021784</name>
</gene>
<accession>A0AAD1W5R9</accession>
<sequence length="126" mass="14109">MPFFYGSHAKVTRKSRRIIRPRDCAEVIADWALYSPHFELEIAMEMGRTKPKTPCSTRDIGKLLTVTPQLIKTEKAAREGPTDLSDDEGSQTMRAVSLMLGLATLPHQPQACPWSHSPQLPPPNRT</sequence>
<keyword evidence="2" id="KW-1185">Reference proteome</keyword>
<dbReference type="Proteomes" id="UP001295444">
    <property type="component" value="Chromosome 04"/>
</dbReference>
<evidence type="ECO:0000313" key="1">
    <source>
        <dbReference type="EMBL" id="CAH2285624.1"/>
    </source>
</evidence>
<organism evidence="1 2">
    <name type="scientific">Pelobates cultripes</name>
    <name type="common">Western spadefoot toad</name>
    <dbReference type="NCBI Taxonomy" id="61616"/>
    <lineage>
        <taxon>Eukaryota</taxon>
        <taxon>Metazoa</taxon>
        <taxon>Chordata</taxon>
        <taxon>Craniata</taxon>
        <taxon>Vertebrata</taxon>
        <taxon>Euteleostomi</taxon>
        <taxon>Amphibia</taxon>
        <taxon>Batrachia</taxon>
        <taxon>Anura</taxon>
        <taxon>Pelobatoidea</taxon>
        <taxon>Pelobatidae</taxon>
        <taxon>Pelobates</taxon>
    </lineage>
</organism>
<name>A0AAD1W5R9_PELCU</name>
<proteinExistence type="predicted"/>
<dbReference type="AlphaFoldDB" id="A0AAD1W5R9"/>
<dbReference type="EMBL" id="OW240915">
    <property type="protein sequence ID" value="CAH2285624.1"/>
    <property type="molecule type" value="Genomic_DNA"/>
</dbReference>
<evidence type="ECO:0000313" key="2">
    <source>
        <dbReference type="Proteomes" id="UP001295444"/>
    </source>
</evidence>
<protein>
    <submittedName>
        <fullName evidence="1">Uncharacterized protein</fullName>
    </submittedName>
</protein>